<accession>A0ABQ2GLN7</accession>
<comment type="caution">
    <text evidence="1">The sequence shown here is derived from an EMBL/GenBank/DDBJ whole genome shotgun (WGS) entry which is preliminary data.</text>
</comment>
<organism evidence="1 2">
    <name type="scientific">Pseudomonas asuensis</name>
    <dbReference type="NCBI Taxonomy" id="1825787"/>
    <lineage>
        <taxon>Bacteria</taxon>
        <taxon>Pseudomonadati</taxon>
        <taxon>Pseudomonadota</taxon>
        <taxon>Gammaproteobacteria</taxon>
        <taxon>Pseudomonadales</taxon>
        <taxon>Pseudomonadaceae</taxon>
        <taxon>Pseudomonas</taxon>
    </lineage>
</organism>
<gene>
    <name evidence="1" type="ORF">GCM10009425_12250</name>
</gene>
<protein>
    <submittedName>
        <fullName evidence="1">Uncharacterized protein</fullName>
    </submittedName>
</protein>
<dbReference type="Proteomes" id="UP000616499">
    <property type="component" value="Unassembled WGS sequence"/>
</dbReference>
<reference evidence="2" key="1">
    <citation type="journal article" date="2019" name="Int. J. Syst. Evol. Microbiol.">
        <title>The Global Catalogue of Microorganisms (GCM) 10K type strain sequencing project: providing services to taxonomists for standard genome sequencing and annotation.</title>
        <authorList>
            <consortium name="The Broad Institute Genomics Platform"/>
            <consortium name="The Broad Institute Genome Sequencing Center for Infectious Disease"/>
            <person name="Wu L."/>
            <person name="Ma J."/>
        </authorList>
    </citation>
    <scope>NUCLEOTIDE SEQUENCE [LARGE SCALE GENOMIC DNA]</scope>
    <source>
        <strain evidence="2">JCM 13501</strain>
    </source>
</reference>
<evidence type="ECO:0000313" key="1">
    <source>
        <dbReference type="EMBL" id="GGM02512.1"/>
    </source>
</evidence>
<evidence type="ECO:0000313" key="2">
    <source>
        <dbReference type="Proteomes" id="UP000616499"/>
    </source>
</evidence>
<keyword evidence="2" id="KW-1185">Reference proteome</keyword>
<proteinExistence type="predicted"/>
<dbReference type="RefSeq" id="WP_188865220.1">
    <property type="nucleotide sequence ID" value="NZ_BMNW01000002.1"/>
</dbReference>
<dbReference type="EMBL" id="BMNW01000002">
    <property type="protein sequence ID" value="GGM02512.1"/>
    <property type="molecule type" value="Genomic_DNA"/>
</dbReference>
<sequence>MLFSKELAPGVNAPQVPQYIKRFNTGIPMYEKLTARMTLESHEHPRYDVALMQPQNTYNGKHAF</sequence>
<name>A0ABQ2GLN7_9PSED</name>